<accession>A0A7Z7LFC3</accession>
<dbReference type="AlphaFoldDB" id="A0A7Z7LFC3"/>
<dbReference type="Proteomes" id="UP000250796">
    <property type="component" value="Chromosome MESINF"/>
</dbReference>
<reference evidence="1 2" key="1">
    <citation type="submission" date="2017-01" db="EMBL/GenBank/DDBJ databases">
        <authorList>
            <person name="Erauso G."/>
        </authorList>
    </citation>
    <scope>NUCLEOTIDE SEQUENCE [LARGE SCALE GENOMIC DNA]</scope>
    <source>
        <strain evidence="1">MESINF1</strain>
    </source>
</reference>
<evidence type="ECO:0000313" key="1">
    <source>
        <dbReference type="EMBL" id="SSC12428.1"/>
    </source>
</evidence>
<evidence type="ECO:0000313" key="2">
    <source>
        <dbReference type="Proteomes" id="UP000250796"/>
    </source>
</evidence>
<sequence>MKTNQVAGLMSQLAPLLMGFLGQEKKKENLDASGITGLLSNIASQGNSGMMGVAAGFLDGNKDGNIIDDVGNLFGKMFKKK</sequence>
<keyword evidence="2" id="KW-1185">Reference proteome</keyword>
<dbReference type="EMBL" id="LS974202">
    <property type="protein sequence ID" value="SSC12428.1"/>
    <property type="molecule type" value="Genomic_DNA"/>
</dbReference>
<name>A0A7Z7LFC3_9BACT</name>
<dbReference type="KEGG" id="minf:MESINF_0979"/>
<gene>
    <name evidence="1" type="ORF">MESINF_0979</name>
</gene>
<proteinExistence type="predicted"/>
<organism evidence="1 2">
    <name type="scientific">Mesotoga infera</name>
    <dbReference type="NCBI Taxonomy" id="1236046"/>
    <lineage>
        <taxon>Bacteria</taxon>
        <taxon>Thermotogati</taxon>
        <taxon>Thermotogota</taxon>
        <taxon>Thermotogae</taxon>
        <taxon>Kosmotogales</taxon>
        <taxon>Kosmotogaceae</taxon>
        <taxon>Mesotoga</taxon>
    </lineage>
</organism>
<protein>
    <recommendedName>
        <fullName evidence="3">DUF937 domain-containing protein</fullName>
    </recommendedName>
</protein>
<evidence type="ECO:0008006" key="3">
    <source>
        <dbReference type="Google" id="ProtNLM"/>
    </source>
</evidence>